<keyword evidence="1" id="KW-0472">Membrane</keyword>
<protein>
    <submittedName>
        <fullName evidence="2">Uncharacterized protein</fullName>
    </submittedName>
</protein>
<dbReference type="HOGENOM" id="CLU_1933429_0_0_6"/>
<accession>F9ZMR7</accession>
<evidence type="ECO:0000313" key="2">
    <source>
        <dbReference type="EMBL" id="AEK57827.1"/>
    </source>
</evidence>
<dbReference type="STRING" id="990288.Atc_1178"/>
<keyword evidence="1" id="KW-0812">Transmembrane</keyword>
<evidence type="ECO:0000256" key="1">
    <source>
        <dbReference type="SAM" id="Phobius"/>
    </source>
</evidence>
<dbReference type="GeneID" id="92931174"/>
<dbReference type="EMBL" id="CP002573">
    <property type="protein sequence ID" value="AEK57827.1"/>
    <property type="molecule type" value="Genomic_DNA"/>
</dbReference>
<keyword evidence="1" id="KW-1133">Transmembrane helix</keyword>
<proteinExistence type="predicted"/>
<reference evidence="2 3" key="1">
    <citation type="journal article" date="2011" name="J. Genet. Genomics">
        <title>Unraveling the Acidithiobacillus caldus complete genome and its central metabolisms for carbon assimilation.</title>
        <authorList>
            <person name="You X.Y."/>
            <person name="Guo X."/>
            <person name="Zheng H.J."/>
            <person name="Zhang M.J."/>
            <person name="Liu L.J."/>
            <person name="Zhu Y.Q."/>
            <person name="Zhu B."/>
            <person name="Wang S.Y."/>
            <person name="Zhao G.P."/>
            <person name="Poetsch A."/>
            <person name="Jiang C.Y."/>
            <person name="Liu S.J."/>
        </authorList>
    </citation>
    <scope>NUCLEOTIDE SEQUENCE [LARGE SCALE GENOMIC DNA]</scope>
    <source>
        <strain evidence="2 3">SM-1</strain>
    </source>
</reference>
<dbReference type="Proteomes" id="UP000006135">
    <property type="component" value="Chromosome"/>
</dbReference>
<evidence type="ECO:0000313" key="3">
    <source>
        <dbReference type="Proteomes" id="UP000006135"/>
    </source>
</evidence>
<keyword evidence="3" id="KW-1185">Reference proteome</keyword>
<gene>
    <name evidence="2" type="ordered locus">Atc_1178</name>
</gene>
<dbReference type="KEGG" id="acu:Atc_1178"/>
<dbReference type="RefSeq" id="WP_014002699.1">
    <property type="nucleotide sequence ID" value="NC_015850.1"/>
</dbReference>
<sequence length="130" mass="13198">MTEMVRSEQQFLGNRVRKWVPYVAGAAAMLVADAALAATGGPFASIGNFIQQNFMPAIGSIGIAGGIGYGAIHAFKHDYGKAIVGIGTAAGGGFVIHQYGWFGQQAGIQAATLGGHITVASALGHALGLL</sequence>
<organism evidence="2 3">
    <name type="scientific">Acidithiobacillus caldus (strain SM-1)</name>
    <dbReference type="NCBI Taxonomy" id="990288"/>
    <lineage>
        <taxon>Bacteria</taxon>
        <taxon>Pseudomonadati</taxon>
        <taxon>Pseudomonadota</taxon>
        <taxon>Acidithiobacillia</taxon>
        <taxon>Acidithiobacillales</taxon>
        <taxon>Acidithiobacillaceae</taxon>
        <taxon>Acidithiobacillus</taxon>
    </lineage>
</organism>
<feature type="transmembrane region" description="Helical" evidence="1">
    <location>
        <begin position="53"/>
        <end position="72"/>
    </location>
</feature>
<feature type="transmembrane region" description="Helical" evidence="1">
    <location>
        <begin position="20"/>
        <end position="41"/>
    </location>
</feature>
<name>F9ZMR7_ACICS</name>
<dbReference type="AlphaFoldDB" id="F9ZMR7"/>